<feature type="transmembrane region" description="Helical" evidence="1">
    <location>
        <begin position="35"/>
        <end position="54"/>
    </location>
</feature>
<protein>
    <submittedName>
        <fullName evidence="2">Uncharacterized protein</fullName>
    </submittedName>
</protein>
<dbReference type="OrthoDB" id="490671at2"/>
<dbReference type="EMBL" id="CP024793">
    <property type="protein sequence ID" value="AUB44246.1"/>
    <property type="molecule type" value="Genomic_DNA"/>
</dbReference>
<dbReference type="Proteomes" id="UP000232003">
    <property type="component" value="Plasmid pNFSY08"/>
</dbReference>
<sequence length="77" mass="8581">MPNLKIILDRIEKVVEIAIFIGLIIIAIHEFDVDIIEATFYLVLAAIISPFSKISKQGKRTLLVCGFMGGILIGYFN</sequence>
<organism evidence="2 3">
    <name type="scientific">Nostoc flagelliforme CCNUN1</name>
    <dbReference type="NCBI Taxonomy" id="2038116"/>
    <lineage>
        <taxon>Bacteria</taxon>
        <taxon>Bacillati</taxon>
        <taxon>Cyanobacteriota</taxon>
        <taxon>Cyanophyceae</taxon>
        <taxon>Nostocales</taxon>
        <taxon>Nostocaceae</taxon>
        <taxon>Nostoc</taxon>
    </lineage>
</organism>
<keyword evidence="3" id="KW-1185">Reference proteome</keyword>
<name>A0A2K8T974_9NOSO</name>
<keyword evidence="2" id="KW-0614">Plasmid</keyword>
<keyword evidence="1" id="KW-0472">Membrane</keyword>
<reference evidence="2 3" key="1">
    <citation type="submission" date="2017-11" db="EMBL/GenBank/DDBJ databases">
        <title>Complete genome of a free-living desiccation-tolerant cyanobacterium and its photosynthetic adaptation to extreme terrestrial habitat.</title>
        <authorList>
            <person name="Shang J."/>
        </authorList>
    </citation>
    <scope>NUCLEOTIDE SEQUENCE [LARGE SCALE GENOMIC DNA]</scope>
    <source>
        <strain evidence="2 3">CCNUN1</strain>
        <plasmid evidence="3">pnfsy08</plasmid>
    </source>
</reference>
<evidence type="ECO:0000256" key="1">
    <source>
        <dbReference type="SAM" id="Phobius"/>
    </source>
</evidence>
<dbReference type="RefSeq" id="WP_100904050.1">
    <property type="nucleotide sequence ID" value="NZ_CAWNNC010000009.1"/>
</dbReference>
<accession>A0A2K8T974</accession>
<proteinExistence type="predicted"/>
<geneLocation type="plasmid" evidence="3">
    <name>pnfsy08</name>
</geneLocation>
<keyword evidence="1" id="KW-0812">Transmembrane</keyword>
<dbReference type="AlphaFoldDB" id="A0A2K8T974"/>
<evidence type="ECO:0000313" key="3">
    <source>
        <dbReference type="Proteomes" id="UP000232003"/>
    </source>
</evidence>
<feature type="transmembrane region" description="Helical" evidence="1">
    <location>
        <begin position="12"/>
        <end position="29"/>
    </location>
</feature>
<evidence type="ECO:0000313" key="2">
    <source>
        <dbReference type="EMBL" id="AUB44246.1"/>
    </source>
</evidence>
<dbReference type="KEGG" id="nfl:COO91_10469"/>
<gene>
    <name evidence="2" type="ORF">COO91_10469</name>
</gene>
<keyword evidence="1" id="KW-1133">Transmembrane helix</keyword>